<dbReference type="Proteomes" id="UP000266568">
    <property type="component" value="Unassembled WGS sequence"/>
</dbReference>
<evidence type="ECO:0000313" key="2">
    <source>
        <dbReference type="EMBL" id="RIA37513.1"/>
    </source>
</evidence>
<organism evidence="2 3">
    <name type="scientific">Hephaestia caeni</name>
    <dbReference type="NCBI Taxonomy" id="645617"/>
    <lineage>
        <taxon>Bacteria</taxon>
        <taxon>Pseudomonadati</taxon>
        <taxon>Pseudomonadota</taxon>
        <taxon>Alphaproteobacteria</taxon>
        <taxon>Sphingomonadales</taxon>
        <taxon>Sphingomonadaceae</taxon>
        <taxon>Hephaestia</taxon>
    </lineage>
</organism>
<keyword evidence="3" id="KW-1185">Reference proteome</keyword>
<dbReference type="OrthoDB" id="7594866at2"/>
<dbReference type="GO" id="GO:0035438">
    <property type="term" value="F:cyclic-di-GMP binding"/>
    <property type="evidence" value="ECO:0007669"/>
    <property type="project" value="InterPro"/>
</dbReference>
<gene>
    <name evidence="2" type="ORF">DFR49_3399</name>
</gene>
<dbReference type="SUPFAM" id="SSF141371">
    <property type="entry name" value="PilZ domain-like"/>
    <property type="match status" value="1"/>
</dbReference>
<dbReference type="InterPro" id="IPR009875">
    <property type="entry name" value="PilZ_domain"/>
</dbReference>
<accession>A0A397NPD6</accession>
<proteinExistence type="predicted"/>
<reference evidence="2 3" key="1">
    <citation type="submission" date="2018-08" db="EMBL/GenBank/DDBJ databases">
        <title>Genomic Encyclopedia of Type Strains, Phase IV (KMG-IV): sequencing the most valuable type-strain genomes for metagenomic binning, comparative biology and taxonomic classification.</title>
        <authorList>
            <person name="Goeker M."/>
        </authorList>
    </citation>
    <scope>NUCLEOTIDE SEQUENCE [LARGE SCALE GENOMIC DNA]</scope>
    <source>
        <strain evidence="2 3">DSM 25527</strain>
    </source>
</reference>
<dbReference type="Pfam" id="PF07238">
    <property type="entry name" value="PilZ"/>
    <property type="match status" value="1"/>
</dbReference>
<sequence length="110" mass="12230">MGLEAPIIEVSEKRRARRRTTGARVGVRALGKQRVETRLLDISRYGFRVAAERLAPGSSVWLKLADSEPQLARVVWSDQYASGCVFLEPLDQMIYRTALRTAGIATTIIA</sequence>
<dbReference type="EMBL" id="QXDC01000004">
    <property type="protein sequence ID" value="RIA37513.1"/>
    <property type="molecule type" value="Genomic_DNA"/>
</dbReference>
<dbReference type="AlphaFoldDB" id="A0A397NPD6"/>
<comment type="caution">
    <text evidence="2">The sequence shown here is derived from an EMBL/GenBank/DDBJ whole genome shotgun (WGS) entry which is preliminary data.</text>
</comment>
<name>A0A397NPD6_9SPHN</name>
<protein>
    <submittedName>
        <fullName evidence="2">PilZ domain-containing protein</fullName>
    </submittedName>
</protein>
<dbReference type="RefSeq" id="WP_119036813.1">
    <property type="nucleotide sequence ID" value="NZ_QXDC01000004.1"/>
</dbReference>
<evidence type="ECO:0000259" key="1">
    <source>
        <dbReference type="Pfam" id="PF07238"/>
    </source>
</evidence>
<evidence type="ECO:0000313" key="3">
    <source>
        <dbReference type="Proteomes" id="UP000266568"/>
    </source>
</evidence>
<feature type="domain" description="PilZ" evidence="1">
    <location>
        <begin position="12"/>
        <end position="91"/>
    </location>
</feature>